<dbReference type="Proteomes" id="UP001164539">
    <property type="component" value="Chromosome 1"/>
</dbReference>
<protein>
    <submittedName>
        <fullName evidence="1">Cellulose synthase</fullName>
    </submittedName>
</protein>
<evidence type="ECO:0000313" key="2">
    <source>
        <dbReference type="Proteomes" id="UP001164539"/>
    </source>
</evidence>
<dbReference type="EMBL" id="CM051394">
    <property type="protein sequence ID" value="KAJ4728579.1"/>
    <property type="molecule type" value="Genomic_DNA"/>
</dbReference>
<keyword evidence="2" id="KW-1185">Reference proteome</keyword>
<comment type="caution">
    <text evidence="1">The sequence shown here is derived from an EMBL/GenBank/DDBJ whole genome shotgun (WGS) entry which is preliminary data.</text>
</comment>
<reference evidence="1 2" key="1">
    <citation type="journal article" date="2023" name="Science">
        <title>Complex scaffold remodeling in plant triterpene biosynthesis.</title>
        <authorList>
            <person name="De La Pena R."/>
            <person name="Hodgson H."/>
            <person name="Liu J.C."/>
            <person name="Stephenson M.J."/>
            <person name="Martin A.C."/>
            <person name="Owen C."/>
            <person name="Harkess A."/>
            <person name="Leebens-Mack J."/>
            <person name="Jimenez L.E."/>
            <person name="Osbourn A."/>
            <person name="Sattely E.S."/>
        </authorList>
    </citation>
    <scope>NUCLEOTIDE SEQUENCE [LARGE SCALE GENOMIC DNA]</scope>
    <source>
        <strain evidence="2">cv. JPN11</strain>
        <tissue evidence="1">Leaf</tissue>
    </source>
</reference>
<sequence length="1098" mass="123337">MFSFMKFQGVVGKKEEKKMDARREPAIHHISDSMEDLDSELSNSEYTTYTVHIPPTPDNQPGSMELSTSAAQLNSSSGSKDQFVSSSLFTGGHNSVTRAFTKEKMIESGTSHSQIGGLKGSFCVVPGCNSRIMTNSQGEDVLPCDCDFKICRDCYRDELRTGDGICPGCKEAYGQQDYSEMAVDNKQSLNLEKRLSLVKSAESSLPNEFDYTHFLYESKKSYGYGNAVWPKDAENGEDNGGVGGEPKVFSEKQWKPLTRKWNVSAVILSPYRLLILIRMVALVFFMKWRITNPNEDAMWLWGISVVCEIWKSLKAPSPSNPTGKSDLPGIDIFVSTADPEKEPPLVTANTILSILAADYPVEKLSCYVSDDGGALLTFEAMAEAASFASIWVPFCRKHDIEPRNPESYFNLKRDPYKNKVRQDFVRDRRRVKREYDEFKVRVNALSDSIRRRSDAYNTREEVKVLKRWRENNDDVPVENLKIPKATWMSDGTHWPGTWTIPIPEHSRGDHASVIQVMLNPPSDEPLKGTAADANSTDLSEVDVRLPMLVYISREKRPGYDHNKKAGAMNALVRAAAIMSNGPFILNLDCDHYIYNSQALREGMCFMMDSDGDRISYVQFPQRFEGIDPSDRYANHNTVFFDGNMRALDGIQGPVYVGTGCLFRRTALYGFEPPLSKEESNCLSCCFRRHRRVATTSTPEENRSLAMGEYDDEEMNIALVPKRYGNSSMLIESIRVAAFQGQPLADHPSVKKGRPPGALTGPREPLVPSTVGEAIDVISCWYEDKTEWGHSIGWIYGSVTEDVVTGYRMHDRGWRSIYCVTKRDAFRGTAPINLTDRLHQVLRWATGSVEIFFSRNNALLGSSRLKLLQRIAYLNVGFYPFTSIFLIVYCFLPALSLYSGQFIVQSLDVTFLTYLLIITLTLCALAILEIKWSGIELEEWWRNEQFWLIGGTSAHLVAVLQGLLKVIAGIEISFTLTSKSAGDDVDDEFVDLYIFKWTSLMIPPLTIIMVNLIAIAVAVIRTIYSVIPEWSQLLGGVFFSFWVLAHLYPFAKGLMGRRGKTPTIIYVWAGLISISISLLWVAINPPSANAEIGGSFQFP</sequence>
<accession>A0ACC1YZV8</accession>
<organism evidence="1 2">
    <name type="scientific">Melia azedarach</name>
    <name type="common">Chinaberry tree</name>
    <dbReference type="NCBI Taxonomy" id="155640"/>
    <lineage>
        <taxon>Eukaryota</taxon>
        <taxon>Viridiplantae</taxon>
        <taxon>Streptophyta</taxon>
        <taxon>Embryophyta</taxon>
        <taxon>Tracheophyta</taxon>
        <taxon>Spermatophyta</taxon>
        <taxon>Magnoliopsida</taxon>
        <taxon>eudicotyledons</taxon>
        <taxon>Gunneridae</taxon>
        <taxon>Pentapetalae</taxon>
        <taxon>rosids</taxon>
        <taxon>malvids</taxon>
        <taxon>Sapindales</taxon>
        <taxon>Meliaceae</taxon>
        <taxon>Melia</taxon>
    </lineage>
</organism>
<proteinExistence type="predicted"/>
<name>A0ACC1YZV8_MELAZ</name>
<gene>
    <name evidence="1" type="ORF">OWV82_001486</name>
</gene>
<evidence type="ECO:0000313" key="1">
    <source>
        <dbReference type="EMBL" id="KAJ4728579.1"/>
    </source>
</evidence>